<evidence type="ECO:0000313" key="1">
    <source>
        <dbReference type="EMBL" id="KAJ9063646.1"/>
    </source>
</evidence>
<protein>
    <submittedName>
        <fullName evidence="1">Uncharacterized protein</fullName>
    </submittedName>
</protein>
<evidence type="ECO:0000313" key="2">
    <source>
        <dbReference type="Proteomes" id="UP001165960"/>
    </source>
</evidence>
<dbReference type="Proteomes" id="UP001165960">
    <property type="component" value="Unassembled WGS sequence"/>
</dbReference>
<name>A0ACC2SMP2_9FUNG</name>
<organism evidence="1 2">
    <name type="scientific">Entomophthora muscae</name>
    <dbReference type="NCBI Taxonomy" id="34485"/>
    <lineage>
        <taxon>Eukaryota</taxon>
        <taxon>Fungi</taxon>
        <taxon>Fungi incertae sedis</taxon>
        <taxon>Zoopagomycota</taxon>
        <taxon>Entomophthoromycotina</taxon>
        <taxon>Entomophthoromycetes</taxon>
        <taxon>Entomophthorales</taxon>
        <taxon>Entomophthoraceae</taxon>
        <taxon>Entomophthora</taxon>
    </lineage>
</organism>
<accession>A0ACC2SMP2</accession>
<dbReference type="EMBL" id="QTSX02004782">
    <property type="protein sequence ID" value="KAJ9063646.1"/>
    <property type="molecule type" value="Genomic_DNA"/>
</dbReference>
<gene>
    <name evidence="1" type="ORF">DSO57_1038715</name>
</gene>
<comment type="caution">
    <text evidence="1">The sequence shown here is derived from an EMBL/GenBank/DDBJ whole genome shotgun (WGS) entry which is preliminary data.</text>
</comment>
<reference evidence="1" key="1">
    <citation type="submission" date="2022-04" db="EMBL/GenBank/DDBJ databases">
        <title>Genome of the entomopathogenic fungus Entomophthora muscae.</title>
        <authorList>
            <person name="Elya C."/>
            <person name="Lovett B.R."/>
            <person name="Lee E."/>
            <person name="Macias A.M."/>
            <person name="Hajek A.E."/>
            <person name="De Bivort B.L."/>
            <person name="Kasson M.T."/>
            <person name="De Fine Licht H.H."/>
            <person name="Stajich J.E."/>
        </authorList>
    </citation>
    <scope>NUCLEOTIDE SEQUENCE</scope>
    <source>
        <strain evidence="1">Berkeley</strain>
    </source>
</reference>
<keyword evidence="2" id="KW-1185">Reference proteome</keyword>
<sequence>MIYPIFSFAASIAGATLAGELQQTKCTDNRITPIGMYAFPMFTNATNCYEGTVRCIAGGYEKCTNNKFVHKVCECKGYFCHKSGQTLACQPTP</sequence>
<proteinExistence type="predicted"/>